<gene>
    <name evidence="1" type="ORF">VB774_13485</name>
</gene>
<reference evidence="1 2" key="1">
    <citation type="submission" date="2023-12" db="EMBL/GenBank/DDBJ databases">
        <title>Baltic Sea Cyanobacteria.</title>
        <authorList>
            <person name="Delbaje E."/>
            <person name="Fewer D.P."/>
            <person name="Shishido T.K."/>
        </authorList>
    </citation>
    <scope>NUCLEOTIDE SEQUENCE [LARGE SCALE GENOMIC DNA]</scope>
    <source>
        <strain evidence="1 2">UHCC 0370</strain>
    </source>
</reference>
<evidence type="ECO:0000313" key="2">
    <source>
        <dbReference type="Proteomes" id="UP001301388"/>
    </source>
</evidence>
<name>A0ABU5TKA8_9CYAN</name>
<evidence type="ECO:0000313" key="1">
    <source>
        <dbReference type="EMBL" id="MEA5478635.1"/>
    </source>
</evidence>
<keyword evidence="2" id="KW-1185">Reference proteome</keyword>
<proteinExistence type="predicted"/>
<organism evidence="1 2">
    <name type="scientific">Pseudanabaena galeata UHCC 0370</name>
    <dbReference type="NCBI Taxonomy" id="3110310"/>
    <lineage>
        <taxon>Bacteria</taxon>
        <taxon>Bacillati</taxon>
        <taxon>Cyanobacteriota</taxon>
        <taxon>Cyanophyceae</taxon>
        <taxon>Pseudanabaenales</taxon>
        <taxon>Pseudanabaenaceae</taxon>
        <taxon>Pseudanabaena</taxon>
    </lineage>
</organism>
<accession>A0ABU5TKA8</accession>
<protein>
    <submittedName>
        <fullName evidence="1">Uncharacterized protein</fullName>
    </submittedName>
</protein>
<dbReference type="EMBL" id="JAYGIE010000076">
    <property type="protein sequence ID" value="MEA5478635.1"/>
    <property type="molecule type" value="Genomic_DNA"/>
</dbReference>
<dbReference type="Proteomes" id="UP001301388">
    <property type="component" value="Unassembled WGS sequence"/>
</dbReference>
<sequence>MSAILNTKIVFFGKPAFGGLSKTDFGISCAEGAGNTKIGFIMRIAIYCHLLPFIYME</sequence>
<comment type="caution">
    <text evidence="1">The sequence shown here is derived from an EMBL/GenBank/DDBJ whole genome shotgun (WGS) entry which is preliminary data.</text>
</comment>